<reference evidence="7 8" key="1">
    <citation type="journal article" date="2014" name="Mol. Plant">
        <title>Chromosome Scale Genome Assembly and Transcriptome Profiling of Nannochloropsis gaditana in Nitrogen Depletion.</title>
        <authorList>
            <person name="Corteggiani Carpinelli E."/>
            <person name="Telatin A."/>
            <person name="Vitulo N."/>
            <person name="Forcato C."/>
            <person name="D'Angelo M."/>
            <person name="Schiavon R."/>
            <person name="Vezzi A."/>
            <person name="Giacometti G.M."/>
            <person name="Morosinotto T."/>
            <person name="Valle G."/>
        </authorList>
    </citation>
    <scope>NUCLEOTIDE SEQUENCE [LARGE SCALE GENOMIC DNA]</scope>
    <source>
        <strain evidence="7 8">B-31</strain>
    </source>
</reference>
<evidence type="ECO:0000256" key="1">
    <source>
        <dbReference type="ARBA" id="ARBA00022723"/>
    </source>
</evidence>
<feature type="compositionally biased region" description="Basic and acidic residues" evidence="5">
    <location>
        <begin position="129"/>
        <end position="150"/>
    </location>
</feature>
<dbReference type="InterPro" id="IPR007853">
    <property type="entry name" value="Znf_DNL-typ"/>
</dbReference>
<proteinExistence type="predicted"/>
<evidence type="ECO:0000259" key="6">
    <source>
        <dbReference type="PROSITE" id="PS51501"/>
    </source>
</evidence>
<dbReference type="Proteomes" id="UP000019335">
    <property type="component" value="Chromosome 2"/>
</dbReference>
<evidence type="ECO:0000256" key="2">
    <source>
        <dbReference type="ARBA" id="ARBA00022771"/>
    </source>
</evidence>
<organism evidence="7 8">
    <name type="scientific">Nannochloropsis gaditana</name>
    <dbReference type="NCBI Taxonomy" id="72520"/>
    <lineage>
        <taxon>Eukaryota</taxon>
        <taxon>Sar</taxon>
        <taxon>Stramenopiles</taxon>
        <taxon>Ochrophyta</taxon>
        <taxon>Eustigmatophyceae</taxon>
        <taxon>Eustigmatales</taxon>
        <taxon>Monodopsidaceae</taxon>
        <taxon>Nannochloropsis</taxon>
    </lineage>
</organism>
<evidence type="ECO:0000313" key="8">
    <source>
        <dbReference type="Proteomes" id="UP000019335"/>
    </source>
</evidence>
<feature type="compositionally biased region" description="Low complexity" evidence="5">
    <location>
        <begin position="163"/>
        <end position="179"/>
    </location>
</feature>
<dbReference type="AlphaFoldDB" id="W7U207"/>
<dbReference type="PANTHER" id="PTHR20922">
    <property type="entry name" value="DNL-TYPE ZINC FINGER PROTEIN"/>
    <property type="match status" value="1"/>
</dbReference>
<sequence>MKNTGFFPVRIRDERQRTQGNTCTSTGRAKKHSNTCSMDRMDACSTWSSQLVYVLLFFASGVRAAGIGYYADTSNCNAAFQPCPAPLITPSSLPLLSRRQDLLESRRAHGRRKEFFLTVARGKGFGKKPRGDGEEDGKQDGAQEASKVEEGPSIIRPTFSHRGSSANAAGVTTTGSSAAPSPPSRKFQMLYTCNICEGRNLIQVDRVAFTEGIVVARCKHCDAKHLVADNLSKLDFGGLVKKGKEGESNPAGGKVTLDDILAARGEEAKYLDIKSNPELAAKRMNRVGARSDMGRLGGMIYIVSIVYQMVGYHNLDKRDKEE</sequence>
<dbReference type="GO" id="GO:0008270">
    <property type="term" value="F:zinc ion binding"/>
    <property type="evidence" value="ECO:0007669"/>
    <property type="project" value="UniProtKB-KW"/>
</dbReference>
<protein>
    <submittedName>
        <fullName evidence="7">Dnl-type zinc finger</fullName>
    </submittedName>
</protein>
<dbReference type="GO" id="GO:0050821">
    <property type="term" value="P:protein stabilization"/>
    <property type="evidence" value="ECO:0007669"/>
    <property type="project" value="TreeGrafter"/>
</dbReference>
<feature type="domain" description="DNL-type" evidence="6">
    <location>
        <begin position="182"/>
        <end position="293"/>
    </location>
</feature>
<keyword evidence="2 4" id="KW-0863">Zinc-finger</keyword>
<accession>W7U207</accession>
<dbReference type="EMBL" id="AZIL01000116">
    <property type="protein sequence ID" value="EWM29858.1"/>
    <property type="molecule type" value="Genomic_DNA"/>
</dbReference>
<dbReference type="GO" id="GO:0051087">
    <property type="term" value="F:protein-folding chaperone binding"/>
    <property type="evidence" value="ECO:0007669"/>
    <property type="project" value="TreeGrafter"/>
</dbReference>
<dbReference type="PROSITE" id="PS51501">
    <property type="entry name" value="ZF_DNL"/>
    <property type="match status" value="1"/>
</dbReference>
<gene>
    <name evidence="7" type="ORF">Naga_100017g69</name>
</gene>
<feature type="region of interest" description="Disordered" evidence="5">
    <location>
        <begin position="126"/>
        <end position="183"/>
    </location>
</feature>
<name>W7U207_9STRA</name>
<keyword evidence="1" id="KW-0479">Metal-binding</keyword>
<keyword evidence="8" id="KW-1185">Reference proteome</keyword>
<dbReference type="Pfam" id="PF05180">
    <property type="entry name" value="zf-DNL"/>
    <property type="match status" value="1"/>
</dbReference>
<dbReference type="GO" id="GO:0030150">
    <property type="term" value="P:protein import into mitochondrial matrix"/>
    <property type="evidence" value="ECO:0007669"/>
    <property type="project" value="TreeGrafter"/>
</dbReference>
<dbReference type="InterPro" id="IPR024158">
    <property type="entry name" value="Mt_import_TIM15"/>
</dbReference>
<dbReference type="PANTHER" id="PTHR20922:SF13">
    <property type="entry name" value="DNL-TYPE ZINC FINGER PROTEIN"/>
    <property type="match status" value="1"/>
</dbReference>
<evidence type="ECO:0000313" key="7">
    <source>
        <dbReference type="EMBL" id="EWM29858.1"/>
    </source>
</evidence>
<keyword evidence="3" id="KW-0862">Zinc</keyword>
<evidence type="ECO:0000256" key="4">
    <source>
        <dbReference type="PROSITE-ProRule" id="PRU00834"/>
    </source>
</evidence>
<dbReference type="GO" id="GO:0005739">
    <property type="term" value="C:mitochondrion"/>
    <property type="evidence" value="ECO:0007669"/>
    <property type="project" value="TreeGrafter"/>
</dbReference>
<dbReference type="GO" id="GO:0006457">
    <property type="term" value="P:protein folding"/>
    <property type="evidence" value="ECO:0007669"/>
    <property type="project" value="TreeGrafter"/>
</dbReference>
<evidence type="ECO:0000256" key="5">
    <source>
        <dbReference type="SAM" id="MobiDB-lite"/>
    </source>
</evidence>
<dbReference type="OrthoDB" id="512667at2759"/>
<evidence type="ECO:0000256" key="3">
    <source>
        <dbReference type="ARBA" id="ARBA00022833"/>
    </source>
</evidence>
<comment type="caution">
    <text evidence="7">The sequence shown here is derived from an EMBL/GenBank/DDBJ whole genome shotgun (WGS) entry which is preliminary data.</text>
</comment>